<dbReference type="AlphaFoldDB" id="A0A551Y5G2"/>
<sequence>MTVEQIEYNGTRYAEIIWADTQVEKTTFFSPPESSFQFGLLAHEAGYQEPPHYHQTFSRQIDDLQQMFVVQRGVVAVQLYTDNGELLREIVLKPGDAIVLIHGTHAIRVIEDMQCISVKQGPFLGTEYDKVIVEVNK</sequence>
<dbReference type="EMBL" id="SFCA01000089">
    <property type="protein sequence ID" value="TRT56203.1"/>
    <property type="molecule type" value="Genomic_DNA"/>
</dbReference>
<dbReference type="InterPro" id="IPR014710">
    <property type="entry name" value="RmlC-like_jellyroll"/>
</dbReference>
<dbReference type="Proteomes" id="UP000316443">
    <property type="component" value="Unassembled WGS sequence"/>
</dbReference>
<dbReference type="InterPro" id="IPR011051">
    <property type="entry name" value="RmlC_Cupin_sf"/>
</dbReference>
<gene>
    <name evidence="1" type="ORF">EWV85_08355</name>
</gene>
<name>A0A551Y5G2_MICAE</name>
<proteinExistence type="predicted"/>
<dbReference type="SUPFAM" id="SSF51182">
    <property type="entry name" value="RmlC-like cupins"/>
    <property type="match status" value="1"/>
</dbReference>
<accession>A0A551Y5G2</accession>
<evidence type="ECO:0000313" key="2">
    <source>
        <dbReference type="Proteomes" id="UP000316443"/>
    </source>
</evidence>
<dbReference type="Gene3D" id="2.60.120.10">
    <property type="entry name" value="Jelly Rolls"/>
    <property type="match status" value="1"/>
</dbReference>
<comment type="caution">
    <text evidence="1">The sequence shown here is derived from an EMBL/GenBank/DDBJ whole genome shotgun (WGS) entry which is preliminary data.</text>
</comment>
<evidence type="ECO:0000313" key="1">
    <source>
        <dbReference type="EMBL" id="TRT56203.1"/>
    </source>
</evidence>
<protein>
    <recommendedName>
        <fullName evidence="3">Cupin domain-containing protein</fullName>
    </recommendedName>
</protein>
<organism evidence="1 2">
    <name type="scientific">Microcystis aeruginosa Ma_QC_C_20070703_M131</name>
    <dbReference type="NCBI Taxonomy" id="2486263"/>
    <lineage>
        <taxon>Bacteria</taxon>
        <taxon>Bacillati</taxon>
        <taxon>Cyanobacteriota</taxon>
        <taxon>Cyanophyceae</taxon>
        <taxon>Oscillatoriophycideae</taxon>
        <taxon>Chroococcales</taxon>
        <taxon>Microcystaceae</taxon>
        <taxon>Microcystis</taxon>
    </lineage>
</organism>
<reference evidence="1 2" key="1">
    <citation type="submission" date="2019-01" db="EMBL/GenBank/DDBJ databases">
        <title>Coherence of Microcystis species and biogeography revealed through population genomics.</title>
        <authorList>
            <person name="Perez-Carrascal O.M."/>
            <person name="Terrat Y."/>
            <person name="Giani A."/>
            <person name="Fortin N."/>
            <person name="Tromas N."/>
            <person name="Shapiro B.J."/>
        </authorList>
    </citation>
    <scope>NUCLEOTIDE SEQUENCE [LARGE SCALE GENOMIC DNA]</scope>
    <source>
        <strain evidence="1">Ma_QC_C_20070703_M131</strain>
    </source>
</reference>
<evidence type="ECO:0008006" key="3">
    <source>
        <dbReference type="Google" id="ProtNLM"/>
    </source>
</evidence>